<evidence type="ECO:0000256" key="1">
    <source>
        <dbReference type="ARBA" id="ARBA00006432"/>
    </source>
</evidence>
<dbReference type="PROSITE" id="PS00455">
    <property type="entry name" value="AMP_BINDING"/>
    <property type="match status" value="1"/>
</dbReference>
<dbReference type="PANTHER" id="PTHR42921">
    <property type="entry name" value="ACETOACETYL-COA SYNTHETASE"/>
    <property type="match status" value="1"/>
</dbReference>
<dbReference type="SUPFAM" id="SSF56801">
    <property type="entry name" value="Acetyl-CoA synthetase-like"/>
    <property type="match status" value="1"/>
</dbReference>
<dbReference type="GO" id="GO:0030729">
    <property type="term" value="F:acetoacetate-CoA ligase activity"/>
    <property type="evidence" value="ECO:0007669"/>
    <property type="project" value="InterPro"/>
</dbReference>
<evidence type="ECO:0000256" key="3">
    <source>
        <dbReference type="ARBA" id="ARBA00022741"/>
    </source>
</evidence>
<dbReference type="InterPro" id="IPR000873">
    <property type="entry name" value="AMP-dep_synth/lig_dom"/>
</dbReference>
<name>A0A2P5ICI0_DIAHE</name>
<feature type="domain" description="AMP-dependent synthetase/ligase" evidence="6">
    <location>
        <begin position="134"/>
        <end position="517"/>
    </location>
</feature>
<dbReference type="InParanoid" id="A0A2P5ICI0"/>
<keyword evidence="4" id="KW-0067">ATP-binding</keyword>
<keyword evidence="2 8" id="KW-0436">Ligase</keyword>
<evidence type="ECO:0000256" key="5">
    <source>
        <dbReference type="SAM" id="MobiDB-lite"/>
    </source>
</evidence>
<feature type="region of interest" description="Disordered" evidence="5">
    <location>
        <begin position="1"/>
        <end position="21"/>
    </location>
</feature>
<evidence type="ECO:0000259" key="7">
    <source>
        <dbReference type="Pfam" id="PF16177"/>
    </source>
</evidence>
<dbReference type="EMBL" id="MAVT02000066">
    <property type="protein sequence ID" value="POS80178.1"/>
    <property type="molecule type" value="Genomic_DNA"/>
</dbReference>
<dbReference type="NCBIfam" id="NF002937">
    <property type="entry name" value="PRK03584.1"/>
    <property type="match status" value="1"/>
</dbReference>
<dbReference type="Proteomes" id="UP000094444">
    <property type="component" value="Unassembled WGS sequence"/>
</dbReference>
<keyword evidence="9" id="KW-1185">Reference proteome</keyword>
<dbReference type="GO" id="GO:0005524">
    <property type="term" value="F:ATP binding"/>
    <property type="evidence" value="ECO:0007669"/>
    <property type="project" value="UniProtKB-KW"/>
</dbReference>
<dbReference type="Gene3D" id="3.30.300.30">
    <property type="match status" value="1"/>
</dbReference>
<dbReference type="PANTHER" id="PTHR42921:SF1">
    <property type="entry name" value="ACETOACETYL-COA SYNTHETASE"/>
    <property type="match status" value="1"/>
</dbReference>
<evidence type="ECO:0000313" key="8">
    <source>
        <dbReference type="EMBL" id="POS80178.1"/>
    </source>
</evidence>
<dbReference type="Gene3D" id="3.40.50.12780">
    <property type="entry name" value="N-terminal domain of ligase-like"/>
    <property type="match status" value="1"/>
</dbReference>
<dbReference type="GO" id="GO:0006629">
    <property type="term" value="P:lipid metabolic process"/>
    <property type="evidence" value="ECO:0007669"/>
    <property type="project" value="InterPro"/>
</dbReference>
<dbReference type="InterPro" id="IPR042099">
    <property type="entry name" value="ANL_N_sf"/>
</dbReference>
<evidence type="ECO:0000259" key="6">
    <source>
        <dbReference type="Pfam" id="PF00501"/>
    </source>
</evidence>
<comment type="similarity">
    <text evidence="1">Belongs to the ATP-dependent AMP-binding enzyme family.</text>
</comment>
<feature type="compositionally biased region" description="Low complexity" evidence="5">
    <location>
        <begin position="9"/>
        <end position="20"/>
    </location>
</feature>
<evidence type="ECO:0000256" key="2">
    <source>
        <dbReference type="ARBA" id="ARBA00022598"/>
    </source>
</evidence>
<dbReference type="AlphaFoldDB" id="A0A2P5ICI0"/>
<dbReference type="InterPro" id="IPR005914">
    <property type="entry name" value="Acac_CoA_synth"/>
</dbReference>
<organism evidence="8 9">
    <name type="scientific">Diaporthe helianthi</name>
    <dbReference type="NCBI Taxonomy" id="158607"/>
    <lineage>
        <taxon>Eukaryota</taxon>
        <taxon>Fungi</taxon>
        <taxon>Dikarya</taxon>
        <taxon>Ascomycota</taxon>
        <taxon>Pezizomycotina</taxon>
        <taxon>Sordariomycetes</taxon>
        <taxon>Sordariomycetidae</taxon>
        <taxon>Diaporthales</taxon>
        <taxon>Diaporthaceae</taxon>
        <taxon>Diaporthe</taxon>
    </lineage>
</organism>
<dbReference type="InterPro" id="IPR032387">
    <property type="entry name" value="ACAS_N"/>
</dbReference>
<proteinExistence type="inferred from homology"/>
<dbReference type="Pfam" id="PF00501">
    <property type="entry name" value="AMP-binding"/>
    <property type="match status" value="1"/>
</dbReference>
<gene>
    <name evidence="8" type="ORF">DHEL01_v201441</name>
</gene>
<feature type="domain" description="Acetyl-coenzyme A synthetase N-terminal" evidence="7">
    <location>
        <begin position="51"/>
        <end position="118"/>
    </location>
</feature>
<protein>
    <submittedName>
        <fullName evidence="8">Acetoacetate-CoA ligase</fullName>
    </submittedName>
</protein>
<comment type="caution">
    <text evidence="8">The sequence shown here is derived from an EMBL/GenBank/DDBJ whole genome shotgun (WGS) entry which is preliminary data.</text>
</comment>
<keyword evidence="3" id="KW-0547">Nucleotide-binding</keyword>
<dbReference type="STRING" id="158607.A0A2P5ICI0"/>
<dbReference type="Pfam" id="PF16177">
    <property type="entry name" value="ACAS_N"/>
    <property type="match status" value="1"/>
</dbReference>
<evidence type="ECO:0000313" key="9">
    <source>
        <dbReference type="Proteomes" id="UP000094444"/>
    </source>
</evidence>
<dbReference type="InterPro" id="IPR045851">
    <property type="entry name" value="AMP-bd_C_sf"/>
</dbReference>
<dbReference type="OrthoDB" id="10253869at2759"/>
<dbReference type="InterPro" id="IPR020845">
    <property type="entry name" value="AMP-binding_CS"/>
</dbReference>
<reference evidence="8" key="1">
    <citation type="submission" date="2017-09" db="EMBL/GenBank/DDBJ databases">
        <title>Polyketide synthases of a Diaporthe helianthi virulent isolate.</title>
        <authorList>
            <person name="Baroncelli R."/>
        </authorList>
    </citation>
    <scope>NUCLEOTIDE SEQUENCE [LARGE SCALE GENOMIC DNA]</scope>
    <source>
        <strain evidence="8">7/96</strain>
    </source>
</reference>
<accession>A0A2P5ICI0</accession>
<evidence type="ECO:0000256" key="4">
    <source>
        <dbReference type="ARBA" id="ARBA00022840"/>
    </source>
</evidence>
<sequence>MTGSSNEHAAAPAGDGEAAPILWRHPSPFDTQMARFMRHVSRRYDLQLETYPALYQWSIDNVAEFWGEVWEFCGVVSSRGYDAVLAGVGPEKEAKSAVVPMFPRPDFFSGARLNFAENLLFPAAGVEVDPSGVAVITATERPGDVVETSWAELREAVRRCASGLRAAGLKQGEVVAGYVSNHVQAVVAMLASASLGAVWSGISPDNGVSAVLDRLAQLGPKVLFADDGMVYNGKEWPSKAKTEEIVGELKKKGLELVVVIRNLPGADPGLDSLSGHVARVDEYEAFLGSSPDEDLRFEQLPPSHPLYILFSSGTTGLPKAIIHTAAGTLIQHKKEHLLHGSVSSASRMLYYTTTSWMMWHWSVSALAAGASLVLYSGSPFRPHGHMSLPRLLSELRVTHFGTSAAYLVALEANNVRPVDDPSLDLSHLEAIYSTASPLPPSTFSFVYEAFPKNINLGSITGGTDIISLFGAPCPLVPVRAGEIQCAGLGMAIKVVDSSSAADDPRPVDPPDAPGDLVCVKPFPCQPLTFYGENGDDKYRAAYFERFPGIWHHGDFVQITSNGGLKMLGRSDGVLKPAGVRFGSAEIYNILTRFFASEIEDSVCVGRRRPRIDADETVCLFVVMAPGKDFVKGDTDARIRDVIRRQLSPRHVPAVVEECGPAGVPKTGNGKKIEVAVKQILSGMEVKTNASVANPEALAWFRTWAGQHP</sequence>
<dbReference type="NCBIfam" id="TIGR01217">
    <property type="entry name" value="ac_ac_CoA_syn"/>
    <property type="match status" value="1"/>
</dbReference>